<evidence type="ECO:0000259" key="3">
    <source>
        <dbReference type="Pfam" id="PF16653"/>
    </source>
</evidence>
<evidence type="ECO:0000259" key="2">
    <source>
        <dbReference type="Pfam" id="PF03435"/>
    </source>
</evidence>
<reference evidence="4 5" key="1">
    <citation type="journal article" date="2015" name="Microbiome">
        <title>Genomic resolution of linkages in carbon, nitrogen, and sulfur cycling among widespread estuary sediment bacteria.</title>
        <authorList>
            <person name="Baker B.J."/>
            <person name="Lazar C.S."/>
            <person name="Teske A.P."/>
            <person name="Dick G.J."/>
        </authorList>
    </citation>
    <scope>NUCLEOTIDE SEQUENCE [LARGE SCALE GENOMIC DNA]</scope>
    <source>
        <strain evidence="4">SM23_42</strain>
    </source>
</reference>
<dbReference type="Gene3D" id="3.40.50.720">
    <property type="entry name" value="NAD(P)-binding Rossmann-like Domain"/>
    <property type="match status" value="2"/>
</dbReference>
<dbReference type="PANTHER" id="PTHR11133">
    <property type="entry name" value="SACCHAROPINE DEHYDROGENASE"/>
    <property type="match status" value="1"/>
</dbReference>
<dbReference type="Proteomes" id="UP000051373">
    <property type="component" value="Unassembled WGS sequence"/>
</dbReference>
<dbReference type="PANTHER" id="PTHR11133:SF22">
    <property type="entry name" value="ALPHA-AMINOADIPIC SEMIALDEHYDE SYNTHASE, MITOCHONDRIAL"/>
    <property type="match status" value="1"/>
</dbReference>
<feature type="domain" description="Saccharopine dehydrogenase NADP binding" evidence="2">
    <location>
        <begin position="3"/>
        <end position="144"/>
    </location>
</feature>
<proteinExistence type="predicted"/>
<dbReference type="InterPro" id="IPR036291">
    <property type="entry name" value="NAD(P)-bd_dom_sf"/>
</dbReference>
<dbReference type="SUPFAM" id="SSF55347">
    <property type="entry name" value="Glyceraldehyde-3-phosphate dehydrogenase-like, C-terminal domain"/>
    <property type="match status" value="1"/>
</dbReference>
<dbReference type="Pfam" id="PF03435">
    <property type="entry name" value="Sacchrp_dh_NADP"/>
    <property type="match status" value="1"/>
</dbReference>
<dbReference type="Gene3D" id="3.30.360.10">
    <property type="entry name" value="Dihydrodipicolinate Reductase, domain 2"/>
    <property type="match status" value="1"/>
</dbReference>
<organism evidence="4 5">
    <name type="scientific">candidate division WOR_3 bacterium SM23_42</name>
    <dbReference type="NCBI Taxonomy" id="1703779"/>
    <lineage>
        <taxon>Bacteria</taxon>
        <taxon>Bacteria division WOR-3</taxon>
    </lineage>
</organism>
<evidence type="ECO:0000313" key="5">
    <source>
        <dbReference type="Proteomes" id="UP000051373"/>
    </source>
</evidence>
<comment type="caution">
    <text evidence="4">The sequence shown here is derived from an EMBL/GenBank/DDBJ whole genome shotgun (WGS) entry which is preliminary data.</text>
</comment>
<dbReference type="Pfam" id="PF16653">
    <property type="entry name" value="Sacchrp_dh_C"/>
    <property type="match status" value="1"/>
</dbReference>
<gene>
    <name evidence="4" type="ORF">AMJ83_07305</name>
</gene>
<dbReference type="EMBL" id="LJUJ01000014">
    <property type="protein sequence ID" value="KPK63371.1"/>
    <property type="molecule type" value="Genomic_DNA"/>
</dbReference>
<dbReference type="GO" id="GO:0016491">
    <property type="term" value="F:oxidoreductase activity"/>
    <property type="evidence" value="ECO:0007669"/>
    <property type="project" value="UniProtKB-KW"/>
</dbReference>
<dbReference type="STRING" id="1703779.AMJ83_07305"/>
<dbReference type="AlphaFoldDB" id="A0A0S8FU44"/>
<evidence type="ECO:0000313" key="4">
    <source>
        <dbReference type="EMBL" id="KPK63371.1"/>
    </source>
</evidence>
<feature type="domain" description="Saccharopine dehydrogenase-like C-terminal" evidence="3">
    <location>
        <begin position="148"/>
        <end position="402"/>
    </location>
</feature>
<protein>
    <submittedName>
        <fullName evidence="4">Saccharopine dehydrogenase</fullName>
    </submittedName>
</protein>
<dbReference type="InterPro" id="IPR005097">
    <property type="entry name" value="Sacchrp_dh_NADP-bd"/>
</dbReference>
<dbReference type="InterPro" id="IPR032095">
    <property type="entry name" value="Sacchrp_dh-like_C"/>
</dbReference>
<evidence type="ECO:0000256" key="1">
    <source>
        <dbReference type="ARBA" id="ARBA00023002"/>
    </source>
</evidence>
<sequence length="411" mass="45998">MRILVFGGSGKIGSAVAWDLAGDKDVEAIGLVGRHKETLDRVKQWVGSDKLIPHILDINDKQAAIGLMKQYDVGVLTLPNRQTSYKTVHLAIEAGLNIVDTIEEFHRTPDAYETEGLEIPEGMKLSEYGEWLHKKASENGVTFVDGMGFAPGLSNITLGDGIRKMDVAERAVARVGGIPSKEAAWKHPLRYMITWAFEHVLREYVIRLNVIKDGKIVEVDAATDLEKFRFKQFGKDENLECAVTPGMPSFLFTRTQLKEFAEKTVRWPGHWQGVQTLKECGMLDIDPVDFKDHKIVPREFLLSMISPKLLPNPGETDVCVMYNTLEGKKDGKNVKIEYFMWDEADTANDISSMMRVTGFPMAITARLIGRGEIKEKGIIAPEDAVTGDLYKIFIDELKKRSIDILEVATDA</sequence>
<dbReference type="SUPFAM" id="SSF51735">
    <property type="entry name" value="NAD(P)-binding Rossmann-fold domains"/>
    <property type="match status" value="1"/>
</dbReference>
<dbReference type="InterPro" id="IPR051168">
    <property type="entry name" value="AASS"/>
</dbReference>
<accession>A0A0S8FU44</accession>
<name>A0A0S8FU44_UNCW3</name>
<keyword evidence="1" id="KW-0560">Oxidoreductase</keyword>